<comment type="caution">
    <text evidence="1">The sequence shown here is derived from an EMBL/GenBank/DDBJ whole genome shotgun (WGS) entry which is preliminary data.</text>
</comment>
<sequence>MTAKINRELIQKFYGELDERSKETLDAAAERVAAVKKRGGKVAVVTGSGPNLHEGVTTLIAELIEKGVVDGVTTSSAVISHEMGGALDRVKMCGAAQLGLDEKFMPRGNVFEFTDMTDEELDELSKEMILDRELLAKRHDAEGHFVIKAAANMAYPMGLRTEKLAEEIHSLCRQSGLPFEAVAGWGCDRRTMLGAGAEKGVPVLVTIPQLVGGGHVGMAVGDSIPVTERSRRISAMLGSSDVIIESAVALTQEIHDGPFETYTGHGIWSWWQGQPVYSLRGKTLIRFDLDENLRRAQDLQRSSAMIQEAIDKGLPKTKISKIPFRMEMSAFARHEGSLPVIGDIGMIWPAFALKIADALGIGLDFMSYKQETDDGKAMREWIVKNVRPLDRGRMLAKFREWQEARG</sequence>
<dbReference type="STRING" id="2754.EH55_04400"/>
<dbReference type="OrthoDB" id="5502195at2"/>
<protein>
    <recommendedName>
        <fullName evidence="3">Deoxyhypusine synthase</fullName>
    </recommendedName>
</protein>
<dbReference type="Proteomes" id="UP000027665">
    <property type="component" value="Unassembled WGS sequence"/>
</dbReference>
<evidence type="ECO:0000313" key="2">
    <source>
        <dbReference type="Proteomes" id="UP000027665"/>
    </source>
</evidence>
<accession>A0A073IPE8</accession>
<proteinExistence type="predicted"/>
<organism evidence="1 2">
    <name type="scientific">Synergistes jonesii</name>
    <dbReference type="NCBI Taxonomy" id="2754"/>
    <lineage>
        <taxon>Bacteria</taxon>
        <taxon>Thermotogati</taxon>
        <taxon>Synergistota</taxon>
        <taxon>Synergistia</taxon>
        <taxon>Synergistales</taxon>
        <taxon>Synergistaceae</taxon>
        <taxon>Synergistes</taxon>
    </lineage>
</organism>
<gene>
    <name evidence="1" type="ORF">EH55_04400</name>
</gene>
<evidence type="ECO:0000313" key="1">
    <source>
        <dbReference type="EMBL" id="KEJ92248.1"/>
    </source>
</evidence>
<dbReference type="EMBL" id="JMKI01000031">
    <property type="protein sequence ID" value="KEJ92248.1"/>
    <property type="molecule type" value="Genomic_DNA"/>
</dbReference>
<evidence type="ECO:0008006" key="3">
    <source>
        <dbReference type="Google" id="ProtNLM"/>
    </source>
</evidence>
<reference evidence="1 2" key="1">
    <citation type="submission" date="2014-04" db="EMBL/GenBank/DDBJ databases">
        <title>Draft Genome Sequence of Synergistes jonesii.</title>
        <authorList>
            <person name="Coil D.A."/>
            <person name="Eisen J.A."/>
            <person name="Holland-Moritz H.E."/>
        </authorList>
    </citation>
    <scope>NUCLEOTIDE SEQUENCE [LARGE SCALE GENOMIC DNA]</scope>
    <source>
        <strain evidence="1 2">78-1</strain>
    </source>
</reference>
<keyword evidence="2" id="KW-1185">Reference proteome</keyword>
<dbReference type="RefSeq" id="WP_037975963.1">
    <property type="nucleotide sequence ID" value="NZ_JMKI01000031.1"/>
</dbReference>
<dbReference type="AlphaFoldDB" id="A0A073IPE8"/>
<name>A0A073IPE8_9BACT</name>
<dbReference type="eggNOG" id="COG0043">
    <property type="taxonomic scope" value="Bacteria"/>
</dbReference>
<dbReference type="GeneID" id="90983546"/>